<reference evidence="1 2" key="1">
    <citation type="submission" date="2019-08" db="EMBL/GenBank/DDBJ databases">
        <title>The genome of the soybean aphid Biotype 1, its phylome, world population structure and adaptation to the North American continent.</title>
        <authorList>
            <person name="Giordano R."/>
            <person name="Donthu R.K."/>
            <person name="Hernandez A.G."/>
            <person name="Wright C.L."/>
            <person name="Zimin A.V."/>
        </authorList>
    </citation>
    <scope>NUCLEOTIDE SEQUENCE [LARGE SCALE GENOMIC DNA]</scope>
    <source>
        <tissue evidence="1">Whole aphids</tissue>
    </source>
</reference>
<name>A0A6G0U919_APHGL</name>
<dbReference type="AlphaFoldDB" id="A0A6G0U919"/>
<evidence type="ECO:0000313" key="1">
    <source>
        <dbReference type="EMBL" id="KAE9544716.1"/>
    </source>
</evidence>
<dbReference type="EMBL" id="VYZN01000001">
    <property type="protein sequence ID" value="KAE9544716.1"/>
    <property type="molecule type" value="Genomic_DNA"/>
</dbReference>
<dbReference type="Proteomes" id="UP000475862">
    <property type="component" value="Unassembled WGS sequence"/>
</dbReference>
<accession>A0A6G0U919</accession>
<protein>
    <submittedName>
        <fullName evidence="1">Uncharacterized protein</fullName>
    </submittedName>
</protein>
<keyword evidence="2" id="KW-1185">Reference proteome</keyword>
<comment type="caution">
    <text evidence="1">The sequence shown here is derived from an EMBL/GenBank/DDBJ whole genome shotgun (WGS) entry which is preliminary data.</text>
</comment>
<proteinExistence type="predicted"/>
<organism evidence="1 2">
    <name type="scientific">Aphis glycines</name>
    <name type="common">Soybean aphid</name>
    <dbReference type="NCBI Taxonomy" id="307491"/>
    <lineage>
        <taxon>Eukaryota</taxon>
        <taxon>Metazoa</taxon>
        <taxon>Ecdysozoa</taxon>
        <taxon>Arthropoda</taxon>
        <taxon>Hexapoda</taxon>
        <taxon>Insecta</taxon>
        <taxon>Pterygota</taxon>
        <taxon>Neoptera</taxon>
        <taxon>Paraneoptera</taxon>
        <taxon>Hemiptera</taxon>
        <taxon>Sternorrhyncha</taxon>
        <taxon>Aphidomorpha</taxon>
        <taxon>Aphidoidea</taxon>
        <taxon>Aphididae</taxon>
        <taxon>Aphidini</taxon>
        <taxon>Aphis</taxon>
        <taxon>Aphis</taxon>
    </lineage>
</organism>
<gene>
    <name evidence="1" type="ORF">AGLY_000258</name>
</gene>
<sequence>MQRSLSQKYISFMKSKITVINRMILSKLPYTKPQTMVVIFCGTCYAQLNIQVLRNLSNPPRITSECVDKIDNESIIIVDVCVRLTKKSLAHTITLPTQILKEQRCLFCQKYPASKNVEDIREESMTMTTAESKIVILKRILIINNLLTKTIYRYSKYSRTPKLVTVKHIFSVFFGKHVFLDSDATVHYHIPKKKANENSDWFEMVCQLTRIAFSSGNAYNSLKTFSVYFQEYNLHLCDQLSFIIPNIKNNLLTFSEIISTNIWYQHNNIISTTTTTTTTTTKINNIIINNSFNLPAVTLTTGTSHFPPVNPAGQLHIAIDRPTCLKEHTRYKRFRESH</sequence>
<evidence type="ECO:0000313" key="2">
    <source>
        <dbReference type="Proteomes" id="UP000475862"/>
    </source>
</evidence>